<keyword evidence="1" id="KW-0805">Transcription regulation</keyword>
<dbReference type="Proteomes" id="UP000324767">
    <property type="component" value="Unassembled WGS sequence"/>
</dbReference>
<evidence type="ECO:0000256" key="2">
    <source>
        <dbReference type="ARBA" id="ARBA00023125"/>
    </source>
</evidence>
<keyword evidence="3" id="KW-0804">Transcription</keyword>
<dbReference type="GO" id="GO:0003677">
    <property type="term" value="F:DNA binding"/>
    <property type="evidence" value="ECO:0007669"/>
    <property type="project" value="UniProtKB-KW"/>
</dbReference>
<dbReference type="Gene3D" id="1.20.120.530">
    <property type="entry name" value="GntR ligand-binding domain-like"/>
    <property type="match status" value="1"/>
</dbReference>
<feature type="region of interest" description="Disordered" evidence="4">
    <location>
        <begin position="192"/>
        <end position="214"/>
    </location>
</feature>
<dbReference type="SMART" id="SM00895">
    <property type="entry name" value="FCD"/>
    <property type="match status" value="1"/>
</dbReference>
<keyword evidence="2" id="KW-0238">DNA-binding</keyword>
<comment type="caution">
    <text evidence="6">The sequence shown here is derived from an EMBL/GenBank/DDBJ whole genome shotgun (WGS) entry which is preliminary data.</text>
</comment>
<gene>
    <name evidence="6" type="ORF">FRX48_09857</name>
</gene>
<dbReference type="InterPro" id="IPR011711">
    <property type="entry name" value="GntR_C"/>
</dbReference>
<feature type="domain" description="GntR C-terminal" evidence="5">
    <location>
        <begin position="48"/>
        <end position="178"/>
    </location>
</feature>
<evidence type="ECO:0000256" key="1">
    <source>
        <dbReference type="ARBA" id="ARBA00023015"/>
    </source>
</evidence>
<evidence type="ECO:0000256" key="3">
    <source>
        <dbReference type="ARBA" id="ARBA00023163"/>
    </source>
</evidence>
<protein>
    <recommendedName>
        <fullName evidence="5">GntR C-terminal domain-containing protein</fullName>
    </recommendedName>
</protein>
<evidence type="ECO:0000313" key="7">
    <source>
        <dbReference type="Proteomes" id="UP000324767"/>
    </source>
</evidence>
<evidence type="ECO:0000256" key="4">
    <source>
        <dbReference type="SAM" id="MobiDB-lite"/>
    </source>
</evidence>
<evidence type="ECO:0000313" key="6">
    <source>
        <dbReference type="EMBL" id="KAA6406355.1"/>
    </source>
</evidence>
<accession>A0A5M8PAU6</accession>
<dbReference type="PANTHER" id="PTHR43537:SF20">
    <property type="entry name" value="HTH-TYPE TRANSCRIPTIONAL REPRESSOR GLAR"/>
    <property type="match status" value="1"/>
</dbReference>
<name>A0A5M8PAU6_9LECA</name>
<evidence type="ECO:0000259" key="5">
    <source>
        <dbReference type="SMART" id="SM00895"/>
    </source>
</evidence>
<sequence length="214" mass="23652">MARFASPNSSLTQDAYERLRADLLAWTGRGRAAARLSRCPISAAELRDLTVVRTEIEGLCLERAIAVGDVGWEAELVAAFHRLSRTPEREPADPQRMNEAWSTAHAAFHEAVVSAGNSPWLLRLRRNLYAQSERYRRLSVPLAQITRDLNGEHQGIMEAALAHDAGRVRVLMTQHLELTTCVLLEQSWLADAPPGPARRGMPPAAKNAPRGSYA</sequence>
<dbReference type="PANTHER" id="PTHR43537">
    <property type="entry name" value="TRANSCRIPTIONAL REGULATOR, GNTR FAMILY"/>
    <property type="match status" value="1"/>
</dbReference>
<dbReference type="EMBL" id="VXIT01000042">
    <property type="protein sequence ID" value="KAA6406355.1"/>
    <property type="molecule type" value="Genomic_DNA"/>
</dbReference>
<dbReference type="SUPFAM" id="SSF48008">
    <property type="entry name" value="GntR ligand-binding domain-like"/>
    <property type="match status" value="1"/>
</dbReference>
<dbReference type="AlphaFoldDB" id="A0A5M8PAU6"/>
<dbReference type="InterPro" id="IPR008920">
    <property type="entry name" value="TF_FadR/GntR_C"/>
</dbReference>
<organism evidence="6 7">
    <name type="scientific">Lasallia pustulata</name>
    <dbReference type="NCBI Taxonomy" id="136370"/>
    <lineage>
        <taxon>Eukaryota</taxon>
        <taxon>Fungi</taxon>
        <taxon>Dikarya</taxon>
        <taxon>Ascomycota</taxon>
        <taxon>Pezizomycotina</taxon>
        <taxon>Lecanoromycetes</taxon>
        <taxon>OSLEUM clade</taxon>
        <taxon>Umbilicariomycetidae</taxon>
        <taxon>Umbilicariales</taxon>
        <taxon>Umbilicariaceae</taxon>
        <taxon>Lasallia</taxon>
    </lineage>
</organism>
<reference evidence="6 7" key="1">
    <citation type="submission" date="2019-09" db="EMBL/GenBank/DDBJ databases">
        <title>The hologenome of the rock-dwelling lichen Lasallia pustulata.</title>
        <authorList>
            <person name="Greshake Tzovaras B."/>
            <person name="Segers F."/>
            <person name="Bicker A."/>
            <person name="Dal Grande F."/>
            <person name="Otte J."/>
            <person name="Hankeln T."/>
            <person name="Schmitt I."/>
            <person name="Ebersberger I."/>
        </authorList>
    </citation>
    <scope>NUCLEOTIDE SEQUENCE [LARGE SCALE GENOMIC DNA]</scope>
    <source>
        <strain evidence="6">A1-1</strain>
    </source>
</reference>
<proteinExistence type="predicted"/>
<dbReference type="Pfam" id="PF07729">
    <property type="entry name" value="FCD"/>
    <property type="match status" value="1"/>
</dbReference>